<evidence type="ECO:0000313" key="1">
    <source>
        <dbReference type="EMBL" id="CAK5074429.1"/>
    </source>
</evidence>
<dbReference type="Proteomes" id="UP001497535">
    <property type="component" value="Unassembled WGS sequence"/>
</dbReference>
<accession>A0ACB0Z792</accession>
<dbReference type="EMBL" id="CAVMJV010000026">
    <property type="protein sequence ID" value="CAK5074429.1"/>
    <property type="molecule type" value="Genomic_DNA"/>
</dbReference>
<gene>
    <name evidence="1" type="ORF">MENTE1834_LOCUS21180</name>
</gene>
<name>A0ACB0Z792_MELEN</name>
<organism evidence="1 2">
    <name type="scientific">Meloidogyne enterolobii</name>
    <name type="common">Root-knot nematode worm</name>
    <name type="synonym">Meloidogyne mayaguensis</name>
    <dbReference type="NCBI Taxonomy" id="390850"/>
    <lineage>
        <taxon>Eukaryota</taxon>
        <taxon>Metazoa</taxon>
        <taxon>Ecdysozoa</taxon>
        <taxon>Nematoda</taxon>
        <taxon>Chromadorea</taxon>
        <taxon>Rhabditida</taxon>
        <taxon>Tylenchina</taxon>
        <taxon>Tylenchomorpha</taxon>
        <taxon>Tylenchoidea</taxon>
        <taxon>Meloidogynidae</taxon>
        <taxon>Meloidogyninae</taxon>
        <taxon>Meloidogyne</taxon>
    </lineage>
</organism>
<proteinExistence type="predicted"/>
<evidence type="ECO:0000313" key="2">
    <source>
        <dbReference type="Proteomes" id="UP001497535"/>
    </source>
</evidence>
<keyword evidence="2" id="KW-1185">Reference proteome</keyword>
<reference evidence="1" key="1">
    <citation type="submission" date="2023-11" db="EMBL/GenBank/DDBJ databases">
        <authorList>
            <person name="Poullet M."/>
        </authorList>
    </citation>
    <scope>NUCLEOTIDE SEQUENCE</scope>
    <source>
        <strain evidence="1">E1834</strain>
    </source>
</reference>
<comment type="caution">
    <text evidence="1">The sequence shown here is derived from an EMBL/GenBank/DDBJ whole genome shotgun (WGS) entry which is preliminary data.</text>
</comment>
<protein>
    <submittedName>
        <fullName evidence="1">Uncharacterized protein</fullName>
    </submittedName>
</protein>
<sequence>MLNLNYFSNFILKKALKVGLVEHHHWFLTTSLDLRYMNMELFRHNNARFIGLDPTDFSGG</sequence>